<feature type="transmembrane region" description="Helical" evidence="9">
    <location>
        <begin position="293"/>
        <end position="315"/>
    </location>
</feature>
<evidence type="ECO:0000256" key="7">
    <source>
        <dbReference type="ARBA" id="ARBA00023157"/>
    </source>
</evidence>
<evidence type="ECO:0000256" key="4">
    <source>
        <dbReference type="ARBA" id="ARBA00022692"/>
    </source>
</evidence>
<dbReference type="GO" id="GO:0016323">
    <property type="term" value="C:basolateral plasma membrane"/>
    <property type="evidence" value="ECO:0007669"/>
    <property type="project" value="TreeGrafter"/>
</dbReference>
<dbReference type="PANTHER" id="PTHR11388:SF142">
    <property type="entry name" value="SOLUTE CARRIER ORGANIC ANION TRANSPORTER FAMILY MEMBER 5A1"/>
    <property type="match status" value="1"/>
</dbReference>
<keyword evidence="3" id="KW-1003">Cell membrane</keyword>
<organism evidence="11 12">
    <name type="scientific">Cherax quadricarinatus</name>
    <name type="common">Australian red claw crayfish</name>
    <dbReference type="NCBI Taxonomy" id="27406"/>
    <lineage>
        <taxon>Eukaryota</taxon>
        <taxon>Metazoa</taxon>
        <taxon>Ecdysozoa</taxon>
        <taxon>Arthropoda</taxon>
        <taxon>Crustacea</taxon>
        <taxon>Multicrustacea</taxon>
        <taxon>Malacostraca</taxon>
        <taxon>Eumalacostraca</taxon>
        <taxon>Eucarida</taxon>
        <taxon>Decapoda</taxon>
        <taxon>Pleocyemata</taxon>
        <taxon>Astacidea</taxon>
        <taxon>Parastacoidea</taxon>
        <taxon>Parastacidae</taxon>
        <taxon>Cherax</taxon>
    </lineage>
</organism>
<feature type="transmembrane region" description="Helical" evidence="9">
    <location>
        <begin position="599"/>
        <end position="624"/>
    </location>
</feature>
<feature type="domain" description="Kazal-like" evidence="10">
    <location>
        <begin position="693"/>
        <end position="745"/>
    </location>
</feature>
<feature type="compositionally biased region" description="Basic residues" evidence="8">
    <location>
        <begin position="972"/>
        <end position="981"/>
    </location>
</feature>
<feature type="transmembrane region" description="Helical" evidence="9">
    <location>
        <begin position="791"/>
        <end position="814"/>
    </location>
</feature>
<dbReference type="AlphaFoldDB" id="A0AAW0YA38"/>
<evidence type="ECO:0000256" key="3">
    <source>
        <dbReference type="ARBA" id="ARBA00022475"/>
    </source>
</evidence>
<dbReference type="Gene3D" id="1.20.1250.20">
    <property type="entry name" value="MFS general substrate transporter like domains"/>
    <property type="match status" value="1"/>
</dbReference>
<evidence type="ECO:0000256" key="2">
    <source>
        <dbReference type="ARBA" id="ARBA00009657"/>
    </source>
</evidence>
<feature type="region of interest" description="Disordered" evidence="8">
    <location>
        <begin position="59"/>
        <end position="121"/>
    </location>
</feature>
<keyword evidence="7" id="KW-1015">Disulfide bond</keyword>
<comment type="similarity">
    <text evidence="2">Belongs to the organo anion transporter (TC 2.A.60) family.</text>
</comment>
<evidence type="ECO:0000256" key="1">
    <source>
        <dbReference type="ARBA" id="ARBA00004651"/>
    </source>
</evidence>
<protein>
    <recommendedName>
        <fullName evidence="10">Kazal-like domain-containing protein</fullName>
    </recommendedName>
</protein>
<accession>A0AAW0YA38</accession>
<dbReference type="InterPro" id="IPR036058">
    <property type="entry name" value="Kazal_dom_sf"/>
</dbReference>
<dbReference type="PANTHER" id="PTHR11388">
    <property type="entry name" value="ORGANIC ANION TRANSPORTER"/>
    <property type="match status" value="1"/>
</dbReference>
<keyword evidence="4 9" id="KW-0812">Transmembrane</keyword>
<reference evidence="11 12" key="1">
    <citation type="journal article" date="2024" name="BMC Genomics">
        <title>Genome assembly of redclaw crayfish (Cherax quadricarinatus) provides insights into its immune adaptation and hypoxia tolerance.</title>
        <authorList>
            <person name="Liu Z."/>
            <person name="Zheng J."/>
            <person name="Li H."/>
            <person name="Fang K."/>
            <person name="Wang S."/>
            <person name="He J."/>
            <person name="Zhou D."/>
            <person name="Weng S."/>
            <person name="Chi M."/>
            <person name="Gu Z."/>
            <person name="He J."/>
            <person name="Li F."/>
            <person name="Wang M."/>
        </authorList>
    </citation>
    <scope>NUCLEOTIDE SEQUENCE [LARGE SCALE GENOMIC DNA]</scope>
    <source>
        <strain evidence="11">ZL_2023a</strain>
    </source>
</reference>
<feature type="region of interest" description="Disordered" evidence="8">
    <location>
        <begin position="947"/>
        <end position="1055"/>
    </location>
</feature>
<feature type="transmembrane region" description="Helical" evidence="9">
    <location>
        <begin position="266"/>
        <end position="286"/>
    </location>
</feature>
<evidence type="ECO:0000256" key="6">
    <source>
        <dbReference type="ARBA" id="ARBA00023136"/>
    </source>
</evidence>
<feature type="transmembrane region" description="Helical" evidence="9">
    <location>
        <begin position="475"/>
        <end position="499"/>
    </location>
</feature>
<evidence type="ECO:0000256" key="9">
    <source>
        <dbReference type="SAM" id="Phobius"/>
    </source>
</evidence>
<dbReference type="GO" id="GO:0043252">
    <property type="term" value="P:sodium-independent organic anion transport"/>
    <property type="evidence" value="ECO:0007669"/>
    <property type="project" value="TreeGrafter"/>
</dbReference>
<keyword evidence="6 9" id="KW-0472">Membrane</keyword>
<dbReference type="PROSITE" id="PS51465">
    <property type="entry name" value="KAZAL_2"/>
    <property type="match status" value="1"/>
</dbReference>
<keyword evidence="5 9" id="KW-1133">Transmembrane helix</keyword>
<feature type="transmembrane region" description="Helical" evidence="9">
    <location>
        <begin position="564"/>
        <end position="587"/>
    </location>
</feature>
<feature type="transmembrane region" description="Helical" evidence="9">
    <location>
        <begin position="391"/>
        <end position="416"/>
    </location>
</feature>
<evidence type="ECO:0000256" key="8">
    <source>
        <dbReference type="SAM" id="MobiDB-lite"/>
    </source>
</evidence>
<gene>
    <name evidence="11" type="ORF">OTU49_016395</name>
</gene>
<dbReference type="Pfam" id="PF03137">
    <property type="entry name" value="OATP"/>
    <property type="match status" value="1"/>
</dbReference>
<evidence type="ECO:0000313" key="11">
    <source>
        <dbReference type="EMBL" id="KAK8748266.1"/>
    </source>
</evidence>
<evidence type="ECO:0000259" key="10">
    <source>
        <dbReference type="PROSITE" id="PS51465"/>
    </source>
</evidence>
<dbReference type="InterPro" id="IPR004156">
    <property type="entry name" value="OATP"/>
</dbReference>
<comment type="caution">
    <text evidence="11">The sequence shown here is derived from an EMBL/GenBank/DDBJ whole genome shotgun (WGS) entry which is preliminary data.</text>
</comment>
<feature type="compositionally biased region" description="Polar residues" evidence="8">
    <location>
        <begin position="947"/>
        <end position="958"/>
    </location>
</feature>
<dbReference type="Proteomes" id="UP001445076">
    <property type="component" value="Unassembled WGS sequence"/>
</dbReference>
<feature type="transmembrane region" description="Helical" evidence="9">
    <location>
        <begin position="636"/>
        <end position="656"/>
    </location>
</feature>
<feature type="compositionally biased region" description="Low complexity" evidence="8">
    <location>
        <begin position="959"/>
        <end position="971"/>
    </location>
</feature>
<sequence>MASSRTATTTTTPATTTTLQEQGDAYHRSGLYTHHEKKALPHQQYLELGPRLSTTPAVAATTTAPPCSNSNSSSKASRNSSSCSATSSGGRTRHSSNPSSSSSVRPGCTMSRNNSNASTHSLGGVARGASLTFDSTAAAPVLKMDGVLLDDTLLGGEPSLMETSTATASTVDSTAELVHSSHGVSYTTTSTTTISNTVSTPQVDSNDCGLFSFRPACLQRLANIKIFVFLLSILVTIQQALASGYLNSVITTIEKRYEIPSSLTGVISSMYEIGNVITVIFVSYLGSKRRIPVWIGVGCCVMGIGSMLFIMPQLIADRWSIELETINNTDSSNNICRNARVRDDTSERLSEYGFGTLPDLSKGVPLGSHNSIQYGKPDNCIKGSRSNVMPVMFFMLAQLLLGAGGSPLFTLGTTYIDDHVKRESSSMYIGIIYTMVAFGPVLGFLLGAYLISYYVDTLFVDTSIMQADHKHPRWIGMWWGGFLLCGLLLILISIPFFMFPKTLKKEKEKVRMEEKTKEFQKGHRRTKSQTSTCSRHSTLSTKRVYGKDVRDIPLSMLKLLVNPIYVMTCLGACMELMIVSGFIVFLPKYLETQFFLSNVQASIFTGGIAIPGACIGIFFGGYLLKRFSLRPKGAIQMVMVFNLIGLSFYGLLFVLGCDNVKMAGTTSPYFNTSMAHSVTNSPGRLDSGGSFQVNLTAWCNTGCSCSSALVEPVCGNNGLTYFSPCHAGCTSYSPQHKFANCTCILGERNHSSPFASSSSSAVIVGGFSEVTVVPVATAGPCYIPCNTIMPFMILLFFMCTVVAISQMPLLMIVLRSVDEEERSFALGVQFVIFRLIAYIPAPIMFGSVIDSTCLLWKSSCGEKGGRCLIYDIEQFRFRYVGICTAIKIISAAIFVFDWLLIRWKYKLDMEGTMTVGDIVNSLMSVDKDVDEPSDELEESVWLPELQGSQQAPASGTCQSTSATGVTSTTTTAHHHHHHRRNGSLINRAQLPTHGSGHKRSQSGSYIPSRPWAGLYQHRRSHSSSGYQHIPAPPGPAPPGILATQPGHQRRASSGQQVTFRGLAEDPNDLTGVRVVVHGHVSLADGEDMAIKV</sequence>
<feature type="region of interest" description="Disordered" evidence="8">
    <location>
        <begin position="1"/>
        <end position="23"/>
    </location>
</feature>
<feature type="compositionally biased region" description="Polar residues" evidence="8">
    <location>
        <begin position="110"/>
        <end position="121"/>
    </location>
</feature>
<feature type="transmembrane region" description="Helical" evidence="9">
    <location>
        <begin position="428"/>
        <end position="455"/>
    </location>
</feature>
<dbReference type="SUPFAM" id="SSF103473">
    <property type="entry name" value="MFS general substrate transporter"/>
    <property type="match status" value="2"/>
</dbReference>
<evidence type="ECO:0000256" key="5">
    <source>
        <dbReference type="ARBA" id="ARBA00022989"/>
    </source>
</evidence>
<dbReference type="EMBL" id="JARKIK010000013">
    <property type="protein sequence ID" value="KAK8748266.1"/>
    <property type="molecule type" value="Genomic_DNA"/>
</dbReference>
<feature type="transmembrane region" description="Helical" evidence="9">
    <location>
        <begin position="879"/>
        <end position="900"/>
    </location>
</feature>
<dbReference type="Pfam" id="PF07648">
    <property type="entry name" value="Kazal_2"/>
    <property type="match status" value="1"/>
</dbReference>
<dbReference type="GO" id="GO:0015347">
    <property type="term" value="F:sodium-independent organic anion transmembrane transporter activity"/>
    <property type="evidence" value="ECO:0007669"/>
    <property type="project" value="TreeGrafter"/>
</dbReference>
<name>A0AAW0YA38_CHEQU</name>
<dbReference type="InterPro" id="IPR036259">
    <property type="entry name" value="MFS_trans_sf"/>
</dbReference>
<feature type="compositionally biased region" description="Low complexity" evidence="8">
    <location>
        <begin position="1"/>
        <end position="18"/>
    </location>
</feature>
<feature type="compositionally biased region" description="Low complexity" evidence="8">
    <location>
        <begin position="59"/>
        <end position="103"/>
    </location>
</feature>
<dbReference type="NCBIfam" id="TIGR00805">
    <property type="entry name" value="oat"/>
    <property type="match status" value="1"/>
</dbReference>
<evidence type="ECO:0000313" key="12">
    <source>
        <dbReference type="Proteomes" id="UP001445076"/>
    </source>
</evidence>
<keyword evidence="12" id="KW-1185">Reference proteome</keyword>
<proteinExistence type="inferred from homology"/>
<comment type="subcellular location">
    <subcellularLocation>
        <location evidence="1">Cell membrane</location>
        <topology evidence="1">Multi-pass membrane protein</topology>
    </subcellularLocation>
</comment>
<dbReference type="SUPFAM" id="SSF100895">
    <property type="entry name" value="Kazal-type serine protease inhibitors"/>
    <property type="match status" value="1"/>
</dbReference>
<feature type="transmembrane region" description="Helical" evidence="9">
    <location>
        <begin position="226"/>
        <end position="246"/>
    </location>
</feature>
<dbReference type="InterPro" id="IPR002350">
    <property type="entry name" value="Kazal_dom"/>
</dbReference>
<feature type="transmembrane region" description="Helical" evidence="9">
    <location>
        <begin position="826"/>
        <end position="849"/>
    </location>
</feature>